<reference evidence="5" key="1">
    <citation type="journal article" date="2017" name="Elife">
        <title>The kinetoplastid-infecting Bodo saltans virus (BsV), a window into the most abundant giant viruses in the sea.</title>
        <authorList>
            <person name="Deeg C.M."/>
            <person name="Chow C.-E.T."/>
            <person name="Suttle C.A."/>
        </authorList>
    </citation>
    <scope>NUCLEOTIDE SEQUENCE</scope>
    <source>
        <strain evidence="5">NG1</strain>
    </source>
</reference>
<dbReference type="PROSITE" id="PS00639">
    <property type="entry name" value="THIOL_PROTEASE_HIS"/>
    <property type="match status" value="1"/>
</dbReference>
<dbReference type="EMBL" id="MF782455">
    <property type="protein sequence ID" value="ATZ80281.1"/>
    <property type="molecule type" value="Genomic_DNA"/>
</dbReference>
<dbReference type="InterPro" id="IPR038765">
    <property type="entry name" value="Papain-like_cys_pep_sf"/>
</dbReference>
<dbReference type="Gene3D" id="3.90.70.10">
    <property type="entry name" value="Cysteine proteinases"/>
    <property type="match status" value="1"/>
</dbReference>
<dbReference type="InterPro" id="IPR025660">
    <property type="entry name" value="Pept_his_AS"/>
</dbReference>
<dbReference type="Pfam" id="PF03051">
    <property type="entry name" value="Peptidase_C1_2"/>
    <property type="match status" value="1"/>
</dbReference>
<dbReference type="PIRSF" id="PIRSF005700">
    <property type="entry name" value="PepC"/>
    <property type="match status" value="1"/>
</dbReference>
<proteinExistence type="inferred from homology"/>
<dbReference type="GO" id="GO:0070005">
    <property type="term" value="F:cysteine-type aminopeptidase activity"/>
    <property type="evidence" value="ECO:0007669"/>
    <property type="project" value="InterPro"/>
</dbReference>
<evidence type="ECO:0000256" key="2">
    <source>
        <dbReference type="ARBA" id="ARBA00022801"/>
    </source>
</evidence>
<dbReference type="Proteomes" id="UP000240325">
    <property type="component" value="Segment"/>
</dbReference>
<keyword evidence="3 4" id="KW-0788">Thiol protease</keyword>
<dbReference type="PANTHER" id="PTHR10363:SF2">
    <property type="entry name" value="BLEOMYCIN HYDROLASE"/>
    <property type="match status" value="1"/>
</dbReference>
<sequence>MAKRQRENNNDDDDVIDLKLIEESKEMFNSDKHNLTIQNALCSNSLVRITEVREYMQSRDKHFTYTLDPKLVVANQGFSGRCWMFAVLNVMRHELIRKYQLKYDFQLSESYVSFYDKLEICNHTMSYFINKGEYDNTSLKDQIILKDCCDDGGHWITCSNLIEKYGIIPQTCFRESVHSFDTDELNEIIGYKTREACHMILNENNKKKKREIKKQALKTVYGILCKMLGTPPLPNETLNWQYTLRQDTVDKLSRENKRLKKNGEFEIFDIKKEFKITPLMFYRKFIVHKFSEYMRFGNDPRNKYNCFYQSYNDNNVVGGMKNGFFNLDMDTITHLCVKSIKNNTPIEFDCDVEKYAHKDEELLDIKCLDFSSTFEQSLYGLSKSNMINMCASEACHAMVIVGVSFDNDKTKKSTKKSAKKPTKWKIENSWGRNYGDEMLDEDDDSGYYTMSQEWFEKYVYNVVIHQDYVHQSLKKMYYDEFKKPITLPDNDLFC</sequence>
<dbReference type="GO" id="GO:0043418">
    <property type="term" value="P:homocysteine catabolic process"/>
    <property type="evidence" value="ECO:0007669"/>
    <property type="project" value="TreeGrafter"/>
</dbReference>
<evidence type="ECO:0000256" key="4">
    <source>
        <dbReference type="PIRNR" id="PIRNR005700"/>
    </source>
</evidence>
<evidence type="ECO:0000256" key="3">
    <source>
        <dbReference type="ARBA" id="ARBA00022807"/>
    </source>
</evidence>
<dbReference type="PANTHER" id="PTHR10363">
    <property type="entry name" value="BLEOMYCIN HYDROLASE"/>
    <property type="match status" value="1"/>
</dbReference>
<dbReference type="InterPro" id="IPR000169">
    <property type="entry name" value="Pept_cys_AS"/>
</dbReference>
<gene>
    <name evidence="5" type="ORF">BMW23_0223</name>
</gene>
<protein>
    <submittedName>
        <fullName evidence="5">C1B-like aminopeptidase</fullName>
    </submittedName>
</protein>
<organism evidence="5">
    <name type="scientific">Bodo saltans virus</name>
    <dbReference type="NCBI Taxonomy" id="2024608"/>
    <lineage>
        <taxon>Viruses</taxon>
        <taxon>Varidnaviria</taxon>
        <taxon>Bamfordvirae</taxon>
        <taxon>Nucleocytoviricota</taxon>
        <taxon>Megaviricetes</taxon>
        <taxon>Imitervirales</taxon>
        <taxon>Mimiviridae</taxon>
        <taxon>Klosneuvirinae</taxon>
        <taxon>Theiavirus</taxon>
        <taxon>Theiavirus salishense</taxon>
    </lineage>
</organism>
<evidence type="ECO:0000313" key="5">
    <source>
        <dbReference type="EMBL" id="ATZ80281.1"/>
    </source>
</evidence>
<keyword evidence="6" id="KW-1185">Reference proteome</keyword>
<evidence type="ECO:0000313" key="6">
    <source>
        <dbReference type="Proteomes" id="UP000240325"/>
    </source>
</evidence>
<evidence type="ECO:0000256" key="1">
    <source>
        <dbReference type="ARBA" id="ARBA00022670"/>
    </source>
</evidence>
<comment type="similarity">
    <text evidence="4">Belongs to the peptidase C1 family.</text>
</comment>
<name>A0A2H4UTL8_9VIRU</name>
<dbReference type="SUPFAM" id="SSF54001">
    <property type="entry name" value="Cysteine proteinases"/>
    <property type="match status" value="1"/>
</dbReference>
<dbReference type="GO" id="GO:0006508">
    <property type="term" value="P:proteolysis"/>
    <property type="evidence" value="ECO:0007669"/>
    <property type="project" value="UniProtKB-KW"/>
</dbReference>
<keyword evidence="1 4" id="KW-0645">Protease</keyword>
<accession>A0A2H4UTL8</accession>
<keyword evidence="2 4" id="KW-0378">Hydrolase</keyword>
<dbReference type="GO" id="GO:0009636">
    <property type="term" value="P:response to toxic substance"/>
    <property type="evidence" value="ECO:0007669"/>
    <property type="project" value="TreeGrafter"/>
</dbReference>
<dbReference type="InterPro" id="IPR004134">
    <property type="entry name" value="Peptidase_C1B"/>
</dbReference>
<dbReference type="PROSITE" id="PS00139">
    <property type="entry name" value="THIOL_PROTEASE_CYS"/>
    <property type="match status" value="1"/>
</dbReference>